<protein>
    <submittedName>
        <fullName evidence="1">Uncharacterized protein</fullName>
    </submittedName>
</protein>
<gene>
    <name evidence="1" type="ORF">EZS27_031605</name>
</gene>
<comment type="caution">
    <text evidence="1">The sequence shown here is derived from an EMBL/GenBank/DDBJ whole genome shotgun (WGS) entry which is preliminary data.</text>
</comment>
<name>A0A5J4Q9M9_9ZZZZ</name>
<reference evidence="1" key="1">
    <citation type="submission" date="2019-03" db="EMBL/GenBank/DDBJ databases">
        <title>Single cell metagenomics reveals metabolic interactions within the superorganism composed of flagellate Streblomastix strix and complex community of Bacteroidetes bacteria on its surface.</title>
        <authorList>
            <person name="Treitli S.C."/>
            <person name="Kolisko M."/>
            <person name="Husnik F."/>
            <person name="Keeling P."/>
            <person name="Hampl V."/>
        </authorList>
    </citation>
    <scope>NUCLEOTIDE SEQUENCE</scope>
    <source>
        <strain evidence="1">STM</strain>
    </source>
</reference>
<accession>A0A5J4Q9M9</accession>
<organism evidence="1">
    <name type="scientific">termite gut metagenome</name>
    <dbReference type="NCBI Taxonomy" id="433724"/>
    <lineage>
        <taxon>unclassified sequences</taxon>
        <taxon>metagenomes</taxon>
        <taxon>organismal metagenomes</taxon>
    </lineage>
</organism>
<sequence>MNGNKQGESQKTREGMSVLNEETGKKIFIPLENQSELTEIKIALQNIGKAINELREQEKSDLEVIQHLRRDIKDRGISLK</sequence>
<evidence type="ECO:0000313" key="1">
    <source>
        <dbReference type="EMBL" id="KAA6318377.1"/>
    </source>
</evidence>
<dbReference type="EMBL" id="SNRY01004209">
    <property type="protein sequence ID" value="KAA6318377.1"/>
    <property type="molecule type" value="Genomic_DNA"/>
</dbReference>
<proteinExistence type="predicted"/>
<dbReference type="AlphaFoldDB" id="A0A5J4Q9M9"/>